<proteinExistence type="predicted"/>
<organism evidence="2 3">
    <name type="scientific">Cryobacterium flavum</name>
    <dbReference type="NCBI Taxonomy" id="1424659"/>
    <lineage>
        <taxon>Bacteria</taxon>
        <taxon>Bacillati</taxon>
        <taxon>Actinomycetota</taxon>
        <taxon>Actinomycetes</taxon>
        <taxon>Micrococcales</taxon>
        <taxon>Microbacteriaceae</taxon>
        <taxon>Cryobacterium</taxon>
    </lineage>
</organism>
<evidence type="ECO:0000313" key="2">
    <source>
        <dbReference type="EMBL" id="TFB75600.1"/>
    </source>
</evidence>
<keyword evidence="3" id="KW-1185">Reference proteome</keyword>
<reference evidence="2 3" key="1">
    <citation type="submission" date="2019-03" db="EMBL/GenBank/DDBJ databases">
        <title>Genomics of glacier-inhabiting Cryobacterium strains.</title>
        <authorList>
            <person name="Liu Q."/>
            <person name="Xin Y.-H."/>
        </authorList>
    </citation>
    <scope>NUCLEOTIDE SEQUENCE [LARGE SCALE GENOMIC DNA]</scope>
    <source>
        <strain evidence="2 3">Hh8</strain>
    </source>
</reference>
<keyword evidence="1" id="KW-0472">Membrane</keyword>
<dbReference type="EMBL" id="SOFD01000029">
    <property type="protein sequence ID" value="TFB75600.1"/>
    <property type="molecule type" value="Genomic_DNA"/>
</dbReference>
<keyword evidence="1" id="KW-1133">Transmembrane helix</keyword>
<comment type="caution">
    <text evidence="2">The sequence shown here is derived from an EMBL/GenBank/DDBJ whole genome shotgun (WGS) entry which is preliminary data.</text>
</comment>
<name>A0ABY2I050_9MICO</name>
<dbReference type="RefSeq" id="WP_092340904.1">
    <property type="nucleotide sequence ID" value="NZ_FNIB01000007.1"/>
</dbReference>
<evidence type="ECO:0000313" key="3">
    <source>
        <dbReference type="Proteomes" id="UP000298252"/>
    </source>
</evidence>
<protein>
    <submittedName>
        <fullName evidence="2">Uncharacterized protein</fullName>
    </submittedName>
</protein>
<sequence length="69" mass="7000">MMRGPGPLPDSDRPSLALIGWFLAVVLALIGPLALIGTRRFPGPVVAVVAAAAVHSPSCVPTSACPMLP</sequence>
<dbReference type="Proteomes" id="UP000298252">
    <property type="component" value="Unassembled WGS sequence"/>
</dbReference>
<gene>
    <name evidence="2" type="ORF">E3O21_12320</name>
</gene>
<accession>A0ABY2I050</accession>
<evidence type="ECO:0000256" key="1">
    <source>
        <dbReference type="SAM" id="Phobius"/>
    </source>
</evidence>
<feature type="transmembrane region" description="Helical" evidence="1">
    <location>
        <begin position="15"/>
        <end position="36"/>
    </location>
</feature>
<keyword evidence="1" id="KW-0812">Transmembrane</keyword>